<dbReference type="EMBL" id="HBFM01000639">
    <property type="protein sequence ID" value="CAD8763941.1"/>
    <property type="molecule type" value="Transcribed_RNA"/>
</dbReference>
<keyword evidence="13" id="KW-0496">Mitochondrion</keyword>
<proteinExistence type="inferred from homology"/>
<gene>
    <name evidence="15" type="ORF">PPAR00522_LOCUS325</name>
</gene>
<comment type="miscellaneous">
    <text evidence="12">The Rieske protein is a high potential 2Fe-2S protein.</text>
</comment>
<keyword evidence="6" id="KW-1133">Transmembrane helix</keyword>
<evidence type="ECO:0000256" key="6">
    <source>
        <dbReference type="ARBA" id="ARBA00022989"/>
    </source>
</evidence>
<comment type="subcellular location">
    <subcellularLocation>
        <location evidence="1">Mitochondrion inner membrane</location>
        <topology evidence="1">Single-pass membrane protein</topology>
    </subcellularLocation>
</comment>
<protein>
    <recommendedName>
        <fullName evidence="12">Cytochrome b-c1 complex subunit Rieske, mitochondrial</fullName>
        <ecNumber evidence="12">7.1.1.8</ecNumber>
    </recommendedName>
</protein>
<dbReference type="GO" id="GO:0005743">
    <property type="term" value="C:mitochondrial inner membrane"/>
    <property type="evidence" value="ECO:0007669"/>
    <property type="project" value="UniProtKB-SubCell"/>
</dbReference>
<dbReference type="GO" id="GO:0008121">
    <property type="term" value="F:quinol-cytochrome-c reductase activity"/>
    <property type="evidence" value="ECO:0007669"/>
    <property type="project" value="UniProtKB-EC"/>
</dbReference>
<dbReference type="InterPro" id="IPR005805">
    <property type="entry name" value="Rieske_Fe-S_prot_C"/>
</dbReference>
<evidence type="ECO:0000256" key="5">
    <source>
        <dbReference type="ARBA" id="ARBA00022723"/>
    </source>
</evidence>
<comment type="similarity">
    <text evidence="2">Belongs to the Rieske iron-sulfur protein family.</text>
</comment>
<evidence type="ECO:0000259" key="14">
    <source>
        <dbReference type="PROSITE" id="PS51296"/>
    </source>
</evidence>
<dbReference type="PANTHER" id="PTHR10134">
    <property type="entry name" value="CYTOCHROME B-C1 COMPLEX SUBUNIT RIESKE, MITOCHONDRIAL"/>
    <property type="match status" value="1"/>
</dbReference>
<dbReference type="EC" id="7.1.1.8" evidence="12"/>
<evidence type="ECO:0000256" key="4">
    <source>
        <dbReference type="ARBA" id="ARBA00022714"/>
    </source>
</evidence>
<keyword evidence="5" id="KW-0479">Metal-binding</keyword>
<dbReference type="CDD" id="cd03470">
    <property type="entry name" value="Rieske_cytochrome_bc1"/>
    <property type="match status" value="1"/>
</dbReference>
<evidence type="ECO:0000256" key="10">
    <source>
        <dbReference type="ARBA" id="ARBA00023157"/>
    </source>
</evidence>
<evidence type="ECO:0000313" key="15">
    <source>
        <dbReference type="EMBL" id="CAD8763941.1"/>
    </source>
</evidence>
<evidence type="ECO:0000256" key="8">
    <source>
        <dbReference type="ARBA" id="ARBA00023014"/>
    </source>
</evidence>
<dbReference type="InterPro" id="IPR036922">
    <property type="entry name" value="Rieske_2Fe-2S_sf"/>
</dbReference>
<dbReference type="GO" id="GO:0051537">
    <property type="term" value="F:2 iron, 2 sulfur cluster binding"/>
    <property type="evidence" value="ECO:0007669"/>
    <property type="project" value="UniProtKB-KW"/>
</dbReference>
<evidence type="ECO:0000256" key="1">
    <source>
        <dbReference type="ARBA" id="ARBA00004434"/>
    </source>
</evidence>
<keyword evidence="12" id="KW-0813">Transport</keyword>
<evidence type="ECO:0000256" key="3">
    <source>
        <dbReference type="ARBA" id="ARBA00022692"/>
    </source>
</evidence>
<dbReference type="SUPFAM" id="SSF81502">
    <property type="entry name" value="ISP transmembrane anchor"/>
    <property type="match status" value="1"/>
</dbReference>
<dbReference type="PROSITE" id="PS51296">
    <property type="entry name" value="RIESKE"/>
    <property type="match status" value="1"/>
</dbReference>
<dbReference type="NCBIfam" id="TIGR01416">
    <property type="entry name" value="Rieske_proteo"/>
    <property type="match status" value="1"/>
</dbReference>
<keyword evidence="7" id="KW-0408">Iron</keyword>
<dbReference type="FunFam" id="2.102.10.10:FF:000001">
    <property type="entry name" value="Cytochrome b-c1 complex subunit Rieske, mitochondrial"/>
    <property type="match status" value="1"/>
</dbReference>
<keyword evidence="3" id="KW-0812">Transmembrane</keyword>
<feature type="domain" description="Rieske" evidence="14">
    <location>
        <begin position="163"/>
        <end position="251"/>
    </location>
</feature>
<dbReference type="InterPro" id="IPR014349">
    <property type="entry name" value="Rieske_Fe-S_prot"/>
</dbReference>
<keyword evidence="8" id="KW-0411">Iron-sulfur</keyword>
<keyword evidence="13" id="KW-0679">Respiratory chain</keyword>
<dbReference type="GO" id="GO:0046872">
    <property type="term" value="F:metal ion binding"/>
    <property type="evidence" value="ECO:0007669"/>
    <property type="project" value="UniProtKB-KW"/>
</dbReference>
<evidence type="ECO:0000256" key="9">
    <source>
        <dbReference type="ARBA" id="ARBA00023136"/>
    </source>
</evidence>
<accession>A0A7S0UN45</accession>
<sequence>MAFRRAVATLIPRVAQPAFKNCVPSVSAFHGDVSNFVAAFDNKKERSVPQMSFRTFASESITSKLSVTPTHKIEYDEHSHSRKAPGTEGRPFAYLVLTGGRFVYASAARLAIIKVLMTLSAAADTMALSSLEVDLSTIEEGSTVTVKWRGKPVFIRYRTEAEIARAAADDVASMKDIQKDVDRTINPKYLVIIGICTHLGCVPIAGAGNYDGWFCPCHGSHYDISGRIREGPAPFNLEVPQYRYTAEQKIIIG</sequence>
<reference evidence="15" key="1">
    <citation type="submission" date="2021-01" db="EMBL/GenBank/DDBJ databases">
        <authorList>
            <person name="Corre E."/>
            <person name="Pelletier E."/>
            <person name="Niang G."/>
            <person name="Scheremetjew M."/>
            <person name="Finn R."/>
            <person name="Kale V."/>
            <person name="Holt S."/>
            <person name="Cochrane G."/>
            <person name="Meng A."/>
            <person name="Brown T."/>
            <person name="Cohen L."/>
        </authorList>
    </citation>
    <scope>NUCLEOTIDE SEQUENCE</scope>
    <source>
        <strain evidence="15">SAG 63-3</strain>
    </source>
</reference>
<dbReference type="Pfam" id="PF00355">
    <property type="entry name" value="Rieske"/>
    <property type="match status" value="1"/>
</dbReference>
<dbReference type="Gene3D" id="2.102.10.10">
    <property type="entry name" value="Rieske [2Fe-2S] iron-sulphur domain"/>
    <property type="match status" value="1"/>
</dbReference>
<dbReference type="PRINTS" id="PR00162">
    <property type="entry name" value="RIESKE"/>
</dbReference>
<keyword evidence="4" id="KW-0001">2Fe-2S</keyword>
<dbReference type="Pfam" id="PF02921">
    <property type="entry name" value="UCR_TM"/>
    <property type="match status" value="1"/>
</dbReference>
<dbReference type="InterPro" id="IPR017941">
    <property type="entry name" value="Rieske_2Fe-2S"/>
</dbReference>
<evidence type="ECO:0000256" key="7">
    <source>
        <dbReference type="ARBA" id="ARBA00023004"/>
    </source>
</evidence>
<keyword evidence="12" id="KW-0249">Electron transport</keyword>
<organism evidence="15">
    <name type="scientific">Polytomella parva</name>
    <dbReference type="NCBI Taxonomy" id="51329"/>
    <lineage>
        <taxon>Eukaryota</taxon>
        <taxon>Viridiplantae</taxon>
        <taxon>Chlorophyta</taxon>
        <taxon>core chlorophytes</taxon>
        <taxon>Chlorophyceae</taxon>
        <taxon>CS clade</taxon>
        <taxon>Chlamydomonadales</taxon>
        <taxon>Chlamydomonadaceae</taxon>
        <taxon>Polytomella</taxon>
    </lineage>
</organism>
<evidence type="ECO:0000256" key="11">
    <source>
        <dbReference type="ARBA" id="ARBA00029351"/>
    </source>
</evidence>
<dbReference type="AlphaFoldDB" id="A0A7S0UN45"/>
<name>A0A7S0UN45_9CHLO</name>
<dbReference type="InterPro" id="IPR006317">
    <property type="entry name" value="Ubiquinol_cyt_c_Rdtase_Fe-S-su"/>
</dbReference>
<comment type="catalytic activity">
    <reaction evidence="11 12">
        <text>a quinol + 2 Fe(III)-[cytochrome c](out) = a quinone + 2 Fe(II)-[cytochrome c](out) + 2 H(+)(out)</text>
        <dbReference type="Rhea" id="RHEA:11484"/>
        <dbReference type="Rhea" id="RHEA-COMP:10350"/>
        <dbReference type="Rhea" id="RHEA-COMP:14399"/>
        <dbReference type="ChEBI" id="CHEBI:15378"/>
        <dbReference type="ChEBI" id="CHEBI:24646"/>
        <dbReference type="ChEBI" id="CHEBI:29033"/>
        <dbReference type="ChEBI" id="CHEBI:29034"/>
        <dbReference type="ChEBI" id="CHEBI:132124"/>
        <dbReference type="EC" id="7.1.1.8"/>
    </reaction>
</comment>
<dbReference type="InterPro" id="IPR004192">
    <property type="entry name" value="Rieske_TM"/>
</dbReference>
<evidence type="ECO:0000256" key="13">
    <source>
        <dbReference type="RuleBase" id="RU004495"/>
    </source>
</evidence>
<evidence type="ECO:0000256" key="12">
    <source>
        <dbReference type="RuleBase" id="RU004494"/>
    </source>
</evidence>
<keyword evidence="10" id="KW-1015">Disulfide bond</keyword>
<evidence type="ECO:0000256" key="2">
    <source>
        <dbReference type="ARBA" id="ARBA00010651"/>
    </source>
</evidence>
<comment type="cofactor">
    <cofactor evidence="12">
        <name>[2Fe-2S] cluster</name>
        <dbReference type="ChEBI" id="CHEBI:190135"/>
    </cofactor>
    <text evidence="12">Binds 1 [2Fe-2S] cluster per subunit.</text>
</comment>
<keyword evidence="9" id="KW-0472">Membrane</keyword>
<dbReference type="SUPFAM" id="SSF50022">
    <property type="entry name" value="ISP domain"/>
    <property type="match status" value="1"/>
</dbReference>